<accession>A0A1F5X388</accession>
<evidence type="ECO:0008006" key="5">
    <source>
        <dbReference type="Google" id="ProtNLM"/>
    </source>
</evidence>
<dbReference type="Gene3D" id="2.120.10.30">
    <property type="entry name" value="TolB, C-terminal domain"/>
    <property type="match status" value="1"/>
</dbReference>
<protein>
    <recommendedName>
        <fullName evidence="5">Dipeptidylpeptidase IV N-terminal domain-containing protein</fullName>
    </recommendedName>
</protein>
<dbReference type="EMBL" id="MFIE01000019">
    <property type="protein sequence ID" value="OGF82385.1"/>
    <property type="molecule type" value="Genomic_DNA"/>
</dbReference>
<comment type="caution">
    <text evidence="3">The sequence shown here is derived from an EMBL/GenBank/DDBJ whole genome shotgun (WGS) entry which is preliminary data.</text>
</comment>
<dbReference type="Proteomes" id="UP000178684">
    <property type="component" value="Unassembled WGS sequence"/>
</dbReference>
<evidence type="ECO:0000313" key="4">
    <source>
        <dbReference type="Proteomes" id="UP000178684"/>
    </source>
</evidence>
<name>A0A1F5X388_9BACT</name>
<organism evidence="3 4">
    <name type="scientific">Candidatus Giovannonibacteria bacterium RIFCSPLOWO2_01_FULL_46_13</name>
    <dbReference type="NCBI Taxonomy" id="1798352"/>
    <lineage>
        <taxon>Bacteria</taxon>
        <taxon>Candidatus Giovannoniibacteriota</taxon>
    </lineage>
</organism>
<dbReference type="SUPFAM" id="SSF69304">
    <property type="entry name" value="Tricorn protease N-terminal domain"/>
    <property type="match status" value="1"/>
</dbReference>
<proteinExistence type="predicted"/>
<keyword evidence="2" id="KW-0472">Membrane</keyword>
<evidence type="ECO:0000313" key="3">
    <source>
        <dbReference type="EMBL" id="OGF82385.1"/>
    </source>
</evidence>
<feature type="region of interest" description="Disordered" evidence="1">
    <location>
        <begin position="55"/>
        <end position="74"/>
    </location>
</feature>
<feature type="transmembrane region" description="Helical" evidence="2">
    <location>
        <begin position="9"/>
        <end position="27"/>
    </location>
</feature>
<gene>
    <name evidence="3" type="ORF">A3B18_03505</name>
</gene>
<dbReference type="InterPro" id="IPR011042">
    <property type="entry name" value="6-blade_b-propeller_TolB-like"/>
</dbReference>
<dbReference type="AlphaFoldDB" id="A0A1F5X388"/>
<reference evidence="3 4" key="1">
    <citation type="journal article" date="2016" name="Nat. Commun.">
        <title>Thousands of microbial genomes shed light on interconnected biogeochemical processes in an aquifer system.</title>
        <authorList>
            <person name="Anantharaman K."/>
            <person name="Brown C.T."/>
            <person name="Hug L.A."/>
            <person name="Sharon I."/>
            <person name="Castelle C.J."/>
            <person name="Probst A.J."/>
            <person name="Thomas B.C."/>
            <person name="Singh A."/>
            <person name="Wilkins M.J."/>
            <person name="Karaoz U."/>
            <person name="Brodie E.L."/>
            <person name="Williams K.H."/>
            <person name="Hubbard S.S."/>
            <person name="Banfield J.F."/>
        </authorList>
    </citation>
    <scope>NUCLEOTIDE SEQUENCE [LARGE SCALE GENOMIC DNA]</scope>
</reference>
<keyword evidence="2" id="KW-0812">Transmembrane</keyword>
<evidence type="ECO:0000256" key="1">
    <source>
        <dbReference type="SAM" id="MobiDB-lite"/>
    </source>
</evidence>
<sequence length="395" mass="43063">MQNYFTKRNIIIAAGAVILIAGIIWYLSLPTGAGQERAGIAEIFYNLFPKSENNDGAPLDSEGSPEGEENNLPEANAGEQNFLELVKESVSGATIYKGKIRYIDRASGHLFEMDLDGKNKNLISNTTIPGIFEVSWSPKGDRAILKYYSNEKLNVLSAVFSGSSTKTTFLPDGVREAIFSPKGDRVAYVLASGSEGQVITATPENKTPTVRLKMPITSWKISWPEEANIYLLTAPSAYLDGFLYKLTLSSGAFAKVFGPSLGLTAATNGANIFFSASDPNDRALSNLSLNIAGNKLSSASSLTLPEKCAWSKKSKDIIFCALPLAYSPAVYPDDWYKGKISFNDEIVKLNLKDSAIESIEILPSVDATNLFLSEDETLLFFTNKKDGSLWRLKIN</sequence>
<keyword evidence="2" id="KW-1133">Transmembrane helix</keyword>
<evidence type="ECO:0000256" key="2">
    <source>
        <dbReference type="SAM" id="Phobius"/>
    </source>
</evidence>